<protein>
    <recommendedName>
        <fullName evidence="3">Ribosome biogenesis protein SLX9</fullName>
    </recommendedName>
</protein>
<evidence type="ECO:0000256" key="3">
    <source>
        <dbReference type="ARBA" id="ARBA00021321"/>
    </source>
</evidence>
<evidence type="ECO:0000256" key="5">
    <source>
        <dbReference type="SAM" id="MobiDB-lite"/>
    </source>
</evidence>
<dbReference type="EMBL" id="JARVKM010000040">
    <property type="protein sequence ID" value="KAK9774684.1"/>
    <property type="molecule type" value="Genomic_DNA"/>
</dbReference>
<evidence type="ECO:0000313" key="6">
    <source>
        <dbReference type="EMBL" id="KAK9774684.1"/>
    </source>
</evidence>
<keyword evidence="7" id="KW-1185">Reference proteome</keyword>
<comment type="caution">
    <text evidence="6">The sequence shown here is derived from an EMBL/GenBank/DDBJ whole genome shotgun (WGS) entry which is preliminary data.</text>
</comment>
<dbReference type="InterPro" id="IPR028160">
    <property type="entry name" value="Slx9-like"/>
</dbReference>
<keyword evidence="4" id="KW-0539">Nucleus</keyword>
<gene>
    <name evidence="6" type="ORF">SCAR479_08769</name>
</gene>
<reference evidence="6 7" key="1">
    <citation type="submission" date="2024-02" db="EMBL/GenBank/DDBJ databases">
        <title>First draft genome assembly of two strains of Seiridium cardinale.</title>
        <authorList>
            <person name="Emiliani G."/>
            <person name="Scali E."/>
        </authorList>
    </citation>
    <scope>NUCLEOTIDE SEQUENCE [LARGE SCALE GENOMIC DNA]</scope>
    <source>
        <strain evidence="6 7">BM-138-000479</strain>
    </source>
</reference>
<evidence type="ECO:0000256" key="4">
    <source>
        <dbReference type="ARBA" id="ARBA00023242"/>
    </source>
</evidence>
<evidence type="ECO:0000256" key="2">
    <source>
        <dbReference type="ARBA" id="ARBA00011022"/>
    </source>
</evidence>
<feature type="region of interest" description="Disordered" evidence="5">
    <location>
        <begin position="145"/>
        <end position="186"/>
    </location>
</feature>
<comment type="subcellular location">
    <subcellularLocation>
        <location evidence="1">Nucleus</location>
        <location evidence="1">Nucleolus</location>
    </subcellularLocation>
</comment>
<feature type="compositionally biased region" description="Polar residues" evidence="5">
    <location>
        <begin position="176"/>
        <end position="185"/>
    </location>
</feature>
<comment type="similarity">
    <text evidence="2">Belongs to the SLX9 family.</text>
</comment>
<dbReference type="Proteomes" id="UP001465668">
    <property type="component" value="Unassembled WGS sequence"/>
</dbReference>
<name>A0ABR2XLY3_9PEZI</name>
<organism evidence="6 7">
    <name type="scientific">Seiridium cardinale</name>
    <dbReference type="NCBI Taxonomy" id="138064"/>
    <lineage>
        <taxon>Eukaryota</taxon>
        <taxon>Fungi</taxon>
        <taxon>Dikarya</taxon>
        <taxon>Ascomycota</taxon>
        <taxon>Pezizomycotina</taxon>
        <taxon>Sordariomycetes</taxon>
        <taxon>Xylariomycetidae</taxon>
        <taxon>Amphisphaeriales</taxon>
        <taxon>Sporocadaceae</taxon>
        <taxon>Seiridium</taxon>
    </lineage>
</organism>
<feature type="region of interest" description="Disordered" evidence="5">
    <location>
        <begin position="1"/>
        <end position="42"/>
    </location>
</feature>
<accession>A0ABR2XLY3</accession>
<evidence type="ECO:0000256" key="1">
    <source>
        <dbReference type="ARBA" id="ARBA00004604"/>
    </source>
</evidence>
<dbReference type="Pfam" id="PF15341">
    <property type="entry name" value="SLX9"/>
    <property type="match status" value="1"/>
</dbReference>
<evidence type="ECO:0000313" key="7">
    <source>
        <dbReference type="Proteomes" id="UP001465668"/>
    </source>
</evidence>
<proteinExistence type="inferred from homology"/>
<sequence length="213" mass="23340">MAPTVPVKRRSLRAKIAAKSDGGPYAPRKAPRPDAVDASESFINSKRDKRIVKHSSFVSRIEKSNKKPLKRRRPGKKLVTDLDSLKKALPDLLAEGETEESLQQLKEGKVRLKSLKSRKGALKKKEKVVKGEVERFRGSLARLNAVGAASQGQGQGPTEGMDVEAEADDEARPDQRAQQSQNATASRWAALRGFISATMEQNPAFVDKQDAGK</sequence>